<keyword evidence="5" id="KW-0175">Coiled coil</keyword>
<evidence type="ECO:0000256" key="3">
    <source>
        <dbReference type="ARBA" id="ARBA00022729"/>
    </source>
</evidence>
<evidence type="ECO:0000256" key="8">
    <source>
        <dbReference type="SAM" id="SignalP"/>
    </source>
</evidence>
<evidence type="ECO:0000256" key="7">
    <source>
        <dbReference type="SAM" id="Phobius"/>
    </source>
</evidence>
<feature type="domain" description="Gram-positive cocci surface proteins LPxTG" evidence="9">
    <location>
        <begin position="941"/>
        <end position="972"/>
    </location>
</feature>
<dbReference type="Proteomes" id="UP000244083">
    <property type="component" value="Unassembled WGS sequence"/>
</dbReference>
<name>A0A2T5Q4N2_LIMRT</name>
<evidence type="ECO:0000256" key="1">
    <source>
        <dbReference type="ARBA" id="ARBA00022512"/>
    </source>
</evidence>
<protein>
    <recommendedName>
        <fullName evidence="9">Gram-positive cocci surface proteins LPxTG domain-containing protein</fullName>
    </recommendedName>
</protein>
<evidence type="ECO:0000256" key="2">
    <source>
        <dbReference type="ARBA" id="ARBA00022525"/>
    </source>
</evidence>
<evidence type="ECO:0000313" key="10">
    <source>
        <dbReference type="EMBL" id="PTV04478.1"/>
    </source>
</evidence>
<proteinExistence type="predicted"/>
<comment type="caution">
    <text evidence="10">The sequence shown here is derived from an EMBL/GenBank/DDBJ whole genome shotgun (WGS) entry which is preliminary data.</text>
</comment>
<dbReference type="NCBIfam" id="TIGR01167">
    <property type="entry name" value="LPXTG_anchor"/>
    <property type="match status" value="1"/>
</dbReference>
<evidence type="ECO:0000259" key="9">
    <source>
        <dbReference type="PROSITE" id="PS50847"/>
    </source>
</evidence>
<keyword evidence="3 8" id="KW-0732">Signal</keyword>
<dbReference type="InterPro" id="IPR022263">
    <property type="entry name" value="KxYKxGKxW"/>
</dbReference>
<feature type="region of interest" description="Disordered" evidence="6">
    <location>
        <begin position="41"/>
        <end position="67"/>
    </location>
</feature>
<feature type="chain" id="PRO_5015786175" description="Gram-positive cocci surface proteins LPxTG domain-containing protein" evidence="8">
    <location>
        <begin position="39"/>
        <end position="972"/>
    </location>
</feature>
<evidence type="ECO:0000256" key="6">
    <source>
        <dbReference type="SAM" id="MobiDB-lite"/>
    </source>
</evidence>
<keyword evidence="4" id="KW-0572">Peptidoglycan-anchor</keyword>
<dbReference type="Pfam" id="PF19258">
    <property type="entry name" value="KxYKxGKxW_sig"/>
    <property type="match status" value="1"/>
</dbReference>
<keyword evidence="7" id="KW-1133">Transmembrane helix</keyword>
<keyword evidence="7" id="KW-0472">Membrane</keyword>
<evidence type="ECO:0000256" key="5">
    <source>
        <dbReference type="SAM" id="Coils"/>
    </source>
</evidence>
<reference evidence="11" key="1">
    <citation type="submission" date="2018-04" db="EMBL/GenBank/DDBJ databases">
        <title>Draft Genome Sequences of 10 Lactobacillus Species from 22 Commercial Probiotic Products.</title>
        <authorList>
            <person name="Gangiredla J."/>
            <person name="Barnaba T.J."/>
            <person name="Mammel M.K."/>
            <person name="Lacher D.W."/>
            <person name="Elkins C.A."/>
            <person name="Lampel K.A."/>
            <person name="Whitehouse C.A."/>
            <person name="Tartera C."/>
        </authorList>
    </citation>
    <scope>NUCLEOTIDE SEQUENCE [LARGE SCALE GENOMIC DNA]</scope>
    <source>
        <strain evidence="11">DS12_10</strain>
    </source>
</reference>
<dbReference type="EMBL" id="QAZN01000004">
    <property type="protein sequence ID" value="PTV04478.1"/>
    <property type="molecule type" value="Genomic_DNA"/>
</dbReference>
<evidence type="ECO:0000313" key="11">
    <source>
        <dbReference type="Proteomes" id="UP000244083"/>
    </source>
</evidence>
<feature type="transmembrane region" description="Helical" evidence="7">
    <location>
        <begin position="949"/>
        <end position="967"/>
    </location>
</feature>
<dbReference type="InterPro" id="IPR019931">
    <property type="entry name" value="LPXTG_anchor"/>
</dbReference>
<feature type="coiled-coil region" evidence="5">
    <location>
        <begin position="95"/>
        <end position="126"/>
    </location>
</feature>
<sequence length="972" mass="106608">MENQVHYKLFKNGKFLCTMALSTIAVLTTLGATGTVHADATPVQNSNEQSEQTSQSAYQQKASQNEQQLSDLTAANATKEANAANSYAQANQQSANATSQQIADIQNQYAQKKQQAEQQIQAASDAMASSVASQTQVVNNSAASATSATQQANATSEAQMQSANAAAIAQAQQQAQEAAAHSAAAISAANSNYQVTVDSANATHQLATSAANADYTANVNNENNTYSANQQKVKNDVTAVQNAVNQAQQDVKDHTTTQTVTVPGQKRTIDHITNAATKRGDSVVWGDTSTWLTPVGQESDYRKSIYYNVMMGTFPGQTPYSRVDAANHATPYDFTHVPTNVSEMPTDFQPGLLIYNPDLDTSEIVSSDGFTEAQKQTIRAFMASWANSFRNWIYNNERDVWNEANKFRYLKDQAPRQLKFTTTMNSAGNKIGQMRTNAGLTNDQHTITSSNPNTDYNKAVPNFDVKGTQAGNYMVMCTDASMENLMTVEPATVDGAKPTMLNYLINAYNMTQAMWYGEIYANGLGGHVRGILDNDLGYITGGFEKITPSTYSNPITDNKMAPREQYLFNHNMPMYAFTYDAYGYAPYVMSIDDQLNVLSTLPNDQKVVDAYNKIQSTIDNAMGQGIQDPTFMSAVSYEKNGDGSHTETKQVTPQQYTDTLNNAKSHLTQVTNDANSKLQQLTQTHQDHLKNLENIRDNAIKQADATLQKAVEQAKQTRDDKIAEAKGNQVNVDVLKKSLDEKYQQLVASDKAKLDKIETDRQNAIKQIKANAQSEYDAKLKELGVDDQAIQVQIKQLQDAHEAFVKENADKLAQLKVEDSKAYNDLKAKLDAELAALMPKHETNTNHSSNIINTGDHTIVLPSRDEKDAAQEHSSVNSDNSRSTVSLAEKNNNFDNQTQTSVATANVDTNNDDTAVTALKVNATESATMTRKEYKQQTKKLPQTGNSQSLVLVALGTLTSMFGLGLMRKRRY</sequence>
<feature type="compositionally biased region" description="Low complexity" evidence="6">
    <location>
        <begin position="44"/>
        <end position="56"/>
    </location>
</feature>
<feature type="signal peptide" evidence="8">
    <location>
        <begin position="1"/>
        <end position="38"/>
    </location>
</feature>
<organism evidence="10 11">
    <name type="scientific">Limosilactobacillus reuteri</name>
    <name type="common">Lactobacillus reuteri</name>
    <dbReference type="NCBI Taxonomy" id="1598"/>
    <lineage>
        <taxon>Bacteria</taxon>
        <taxon>Bacillati</taxon>
        <taxon>Bacillota</taxon>
        <taxon>Bacilli</taxon>
        <taxon>Lactobacillales</taxon>
        <taxon>Lactobacillaceae</taxon>
        <taxon>Limosilactobacillus</taxon>
    </lineage>
</organism>
<keyword evidence="1" id="KW-0134">Cell wall</keyword>
<accession>A0A2T5Q4N2</accession>
<feature type="compositionally biased region" description="Polar residues" evidence="6">
    <location>
        <begin position="872"/>
        <end position="885"/>
    </location>
</feature>
<gene>
    <name evidence="10" type="ORF">DB325_03825</name>
</gene>
<evidence type="ECO:0000256" key="4">
    <source>
        <dbReference type="ARBA" id="ARBA00023088"/>
    </source>
</evidence>
<feature type="region of interest" description="Disordered" evidence="6">
    <location>
        <begin position="866"/>
        <end position="885"/>
    </location>
</feature>
<feature type="compositionally biased region" description="Polar residues" evidence="6">
    <location>
        <begin position="57"/>
        <end position="67"/>
    </location>
</feature>
<keyword evidence="7" id="KW-0812">Transmembrane</keyword>
<feature type="coiled-coil region" evidence="5">
    <location>
        <begin position="678"/>
        <end position="720"/>
    </location>
</feature>
<dbReference type="RefSeq" id="WP_107721170.1">
    <property type="nucleotide sequence ID" value="NZ_QAZN01000004.1"/>
</dbReference>
<dbReference type="Pfam" id="PF00746">
    <property type="entry name" value="Gram_pos_anchor"/>
    <property type="match status" value="1"/>
</dbReference>
<dbReference type="PROSITE" id="PS50847">
    <property type="entry name" value="GRAM_POS_ANCHORING"/>
    <property type="match status" value="1"/>
</dbReference>
<keyword evidence="2" id="KW-0964">Secreted</keyword>
<dbReference type="AlphaFoldDB" id="A0A2T5Q4N2"/>